<dbReference type="PROSITE" id="PS00181">
    <property type="entry name" value="GLNA_ATP"/>
    <property type="match status" value="1"/>
</dbReference>
<evidence type="ECO:0000313" key="8">
    <source>
        <dbReference type="Proteomes" id="UP001392437"/>
    </source>
</evidence>
<sequence length="412" mass="45698">MKQVLKTLESNKLLTLSITQAALGILPSDVLIPSVSATHTYDLHPDWSSLKPGPVQGHVSCYGDFRLTDGSNCIYCPRQLLSETVDQAAANDRTFLIGFEIEFVVLEKSPHPRPENESKYRTIPNDGHAWSMSRALSEWGREGSIVTVLDEMVDLLNDADIPIEQLHAEGAPGQFEIVLPPLPPLQACDTLLHARQIIESAAARHGFRATLHPKPFAERPGTAAHAHMSLSSSSRGDESNNFYAGILNHLRALAAFTYTNPASYDRAVDSCWAGGSWVAWGTQNRETPLRKIEGSHWEFKALDGLANPYIAIAALLMAGLDGVASKTSLEQWDDCDKDPASLEPEQRAKLGITQALPKNLNEALDCLMEDTTLKELIGEKFVDRYVDVKRAELTLLKSMNDEERREWLIERY</sequence>
<gene>
    <name evidence="7" type="ORF">PG999_003887</name>
</gene>
<name>A0AAW0R526_9PEZI</name>
<evidence type="ECO:0000256" key="1">
    <source>
        <dbReference type="ARBA" id="ARBA00001946"/>
    </source>
</evidence>
<evidence type="ECO:0000313" key="7">
    <source>
        <dbReference type="EMBL" id="KAK8123969.1"/>
    </source>
</evidence>
<dbReference type="AlphaFoldDB" id="A0AAW0R526"/>
<dbReference type="PROSITE" id="PS51987">
    <property type="entry name" value="GS_CATALYTIC"/>
    <property type="match status" value="1"/>
</dbReference>
<dbReference type="InterPro" id="IPR008146">
    <property type="entry name" value="Gln_synth_cat_dom"/>
</dbReference>
<protein>
    <recommendedName>
        <fullName evidence="6">GS catalytic domain-containing protein</fullName>
    </recommendedName>
</protein>
<evidence type="ECO:0000256" key="5">
    <source>
        <dbReference type="RuleBase" id="RU000384"/>
    </source>
</evidence>
<dbReference type="SUPFAM" id="SSF55931">
    <property type="entry name" value="Glutamine synthetase/guanido kinase"/>
    <property type="match status" value="1"/>
</dbReference>
<dbReference type="SMART" id="SM01230">
    <property type="entry name" value="Gln-synt_C"/>
    <property type="match status" value="1"/>
</dbReference>
<dbReference type="GO" id="GO:0004356">
    <property type="term" value="F:glutamine synthetase activity"/>
    <property type="evidence" value="ECO:0007669"/>
    <property type="project" value="InterPro"/>
</dbReference>
<reference evidence="7 8" key="1">
    <citation type="submission" date="2023-01" db="EMBL/GenBank/DDBJ databases">
        <title>Analysis of 21 Apiospora genomes using comparative genomics revels a genus with tremendous synthesis potential of carbohydrate active enzymes and secondary metabolites.</title>
        <authorList>
            <person name="Sorensen T."/>
        </authorList>
    </citation>
    <scope>NUCLEOTIDE SEQUENCE [LARGE SCALE GENOMIC DNA]</scope>
    <source>
        <strain evidence="7 8">CBS 117206</strain>
    </source>
</reference>
<keyword evidence="8" id="KW-1185">Reference proteome</keyword>
<keyword evidence="2" id="KW-0436">Ligase</keyword>
<evidence type="ECO:0000256" key="3">
    <source>
        <dbReference type="ARBA" id="ARBA00022842"/>
    </source>
</evidence>
<dbReference type="Pfam" id="PF00120">
    <property type="entry name" value="Gln-synt_C"/>
    <property type="match status" value="1"/>
</dbReference>
<dbReference type="EMBL" id="JAQQWP010000003">
    <property type="protein sequence ID" value="KAK8123969.1"/>
    <property type="molecule type" value="Genomic_DNA"/>
</dbReference>
<accession>A0AAW0R526</accession>
<dbReference type="PANTHER" id="PTHR43785">
    <property type="entry name" value="GAMMA-GLUTAMYLPUTRESCINE SYNTHETASE"/>
    <property type="match status" value="1"/>
</dbReference>
<keyword evidence="3" id="KW-0460">Magnesium</keyword>
<feature type="domain" description="GS catalytic" evidence="6">
    <location>
        <begin position="77"/>
        <end position="412"/>
    </location>
</feature>
<evidence type="ECO:0000256" key="2">
    <source>
        <dbReference type="ARBA" id="ARBA00022598"/>
    </source>
</evidence>
<dbReference type="InterPro" id="IPR027303">
    <property type="entry name" value="Gln_synth_gly_rich_site"/>
</dbReference>
<dbReference type="PANTHER" id="PTHR43785:SF2">
    <property type="entry name" value="TYPE-1 GLUTAMINE SYNTHETASE 1"/>
    <property type="match status" value="1"/>
</dbReference>
<proteinExistence type="inferred from homology"/>
<evidence type="ECO:0000259" key="6">
    <source>
        <dbReference type="PROSITE" id="PS51987"/>
    </source>
</evidence>
<organism evidence="7 8">
    <name type="scientific">Apiospora kogelbergensis</name>
    <dbReference type="NCBI Taxonomy" id="1337665"/>
    <lineage>
        <taxon>Eukaryota</taxon>
        <taxon>Fungi</taxon>
        <taxon>Dikarya</taxon>
        <taxon>Ascomycota</taxon>
        <taxon>Pezizomycotina</taxon>
        <taxon>Sordariomycetes</taxon>
        <taxon>Xylariomycetidae</taxon>
        <taxon>Amphisphaeriales</taxon>
        <taxon>Apiosporaceae</taxon>
        <taxon>Apiospora</taxon>
    </lineage>
</organism>
<dbReference type="Proteomes" id="UP001392437">
    <property type="component" value="Unassembled WGS sequence"/>
</dbReference>
<comment type="caution">
    <text evidence="7">The sequence shown here is derived from an EMBL/GenBank/DDBJ whole genome shotgun (WGS) entry which is preliminary data.</text>
</comment>
<comment type="cofactor">
    <cofactor evidence="1">
        <name>Mg(2+)</name>
        <dbReference type="ChEBI" id="CHEBI:18420"/>
    </cofactor>
</comment>
<dbReference type="Gene3D" id="3.30.590.10">
    <property type="entry name" value="Glutamine synthetase/guanido kinase, catalytic domain"/>
    <property type="match status" value="1"/>
</dbReference>
<dbReference type="InterPro" id="IPR014746">
    <property type="entry name" value="Gln_synth/guanido_kin_cat_dom"/>
</dbReference>
<evidence type="ECO:0000256" key="4">
    <source>
        <dbReference type="PROSITE-ProRule" id="PRU01331"/>
    </source>
</evidence>
<comment type="similarity">
    <text evidence="4 5">Belongs to the glutamine synthetase family.</text>
</comment>